<reference evidence="2 3" key="1">
    <citation type="submission" date="2016-06" db="EMBL/GenBank/DDBJ databases">
        <title>Evolution of pathogenesis and genome organization in the Tremellales.</title>
        <authorList>
            <person name="Cuomo C."/>
            <person name="Litvintseva A."/>
            <person name="Heitman J."/>
            <person name="Chen Y."/>
            <person name="Sun S."/>
            <person name="Springer D."/>
            <person name="Dromer F."/>
            <person name="Young S."/>
            <person name="Zeng Q."/>
            <person name="Chapman S."/>
            <person name="Gujja S."/>
            <person name="Saif S."/>
            <person name="Birren B."/>
        </authorList>
    </citation>
    <scope>NUCLEOTIDE SEQUENCE [LARGE SCALE GENOMIC DNA]</scope>
    <source>
        <strain evidence="2 3">CBS 7118</strain>
    </source>
</reference>
<name>A0A1E3JR95_9TREE</name>
<feature type="compositionally biased region" description="Polar residues" evidence="1">
    <location>
        <begin position="30"/>
        <end position="39"/>
    </location>
</feature>
<accession>A0A1E3JR95</accession>
<feature type="compositionally biased region" description="Basic and acidic residues" evidence="1">
    <location>
        <begin position="7"/>
        <end position="21"/>
    </location>
</feature>
<sequence>MEGQIDNAKKFLNSDEGKGVKEQLFGGSSGNNQNASYDAQGNKGAEGQFGQQGQFGAVTGGGFGGGLAKNAQGEHTNQGQRDSPYEGIHNDDSTSSGGYGQNAQGGAFSRQNQLGADNHNNYNPGGVSDDNEGSKTGYSTPGYRREDEDEEQLRARNQNVYGQQSDERGSKDNDYHEI</sequence>
<dbReference type="AlphaFoldDB" id="A0A1E3JR95"/>
<gene>
    <name evidence="2" type="ORF">L198_02199</name>
</gene>
<dbReference type="EMBL" id="AWGH01000005">
    <property type="protein sequence ID" value="ODO03353.1"/>
    <property type="molecule type" value="Genomic_DNA"/>
</dbReference>
<feature type="region of interest" description="Disordered" evidence="1">
    <location>
        <begin position="1"/>
        <end position="178"/>
    </location>
</feature>
<dbReference type="GeneID" id="30191412"/>
<feature type="compositionally biased region" description="Gly residues" evidence="1">
    <location>
        <begin position="58"/>
        <end position="67"/>
    </location>
</feature>
<evidence type="ECO:0000256" key="1">
    <source>
        <dbReference type="SAM" id="MobiDB-lite"/>
    </source>
</evidence>
<dbReference type="RefSeq" id="XP_019033404.1">
    <property type="nucleotide sequence ID" value="XM_019174352.1"/>
</dbReference>
<dbReference type="Proteomes" id="UP000094819">
    <property type="component" value="Unassembled WGS sequence"/>
</dbReference>
<dbReference type="OrthoDB" id="2590936at2759"/>
<feature type="compositionally biased region" description="Polar residues" evidence="1">
    <location>
        <begin position="155"/>
        <end position="164"/>
    </location>
</feature>
<proteinExistence type="predicted"/>
<protein>
    <submittedName>
        <fullName evidence="2">Uncharacterized protein</fullName>
    </submittedName>
</protein>
<feature type="compositionally biased region" description="Polar residues" evidence="1">
    <location>
        <begin position="93"/>
        <end position="123"/>
    </location>
</feature>
<feature type="compositionally biased region" description="Low complexity" evidence="1">
    <location>
        <begin position="45"/>
        <end position="57"/>
    </location>
</feature>
<organism evidence="2 3">
    <name type="scientific">Cryptococcus wingfieldii CBS 7118</name>
    <dbReference type="NCBI Taxonomy" id="1295528"/>
    <lineage>
        <taxon>Eukaryota</taxon>
        <taxon>Fungi</taxon>
        <taxon>Dikarya</taxon>
        <taxon>Basidiomycota</taxon>
        <taxon>Agaricomycotina</taxon>
        <taxon>Tremellomycetes</taxon>
        <taxon>Tremellales</taxon>
        <taxon>Cryptococcaceae</taxon>
        <taxon>Cryptococcus</taxon>
    </lineage>
</organism>
<evidence type="ECO:0000313" key="3">
    <source>
        <dbReference type="Proteomes" id="UP000094819"/>
    </source>
</evidence>
<keyword evidence="3" id="KW-1185">Reference proteome</keyword>
<evidence type="ECO:0000313" key="2">
    <source>
        <dbReference type="EMBL" id="ODO03353.1"/>
    </source>
</evidence>
<comment type="caution">
    <text evidence="2">The sequence shown here is derived from an EMBL/GenBank/DDBJ whole genome shotgun (WGS) entry which is preliminary data.</text>
</comment>
<feature type="compositionally biased region" description="Basic and acidic residues" evidence="1">
    <location>
        <begin position="165"/>
        <end position="178"/>
    </location>
</feature>